<evidence type="ECO:0000313" key="2">
    <source>
        <dbReference type="Proteomes" id="UP000758603"/>
    </source>
</evidence>
<keyword evidence="2" id="KW-1185">Reference proteome</keyword>
<dbReference type="EMBL" id="JAGPXC010000002">
    <property type="protein sequence ID" value="KAH6658393.1"/>
    <property type="molecule type" value="Genomic_DNA"/>
</dbReference>
<accession>A0A9P8UU45</accession>
<proteinExistence type="predicted"/>
<protein>
    <submittedName>
        <fullName evidence="1">Uncharacterized protein</fullName>
    </submittedName>
</protein>
<reference evidence="1" key="1">
    <citation type="journal article" date="2021" name="Nat. Commun.">
        <title>Genetic determinants of endophytism in the Arabidopsis root mycobiome.</title>
        <authorList>
            <person name="Mesny F."/>
            <person name="Miyauchi S."/>
            <person name="Thiergart T."/>
            <person name="Pickel B."/>
            <person name="Atanasova L."/>
            <person name="Karlsson M."/>
            <person name="Huettel B."/>
            <person name="Barry K.W."/>
            <person name="Haridas S."/>
            <person name="Chen C."/>
            <person name="Bauer D."/>
            <person name="Andreopoulos W."/>
            <person name="Pangilinan J."/>
            <person name="LaButti K."/>
            <person name="Riley R."/>
            <person name="Lipzen A."/>
            <person name="Clum A."/>
            <person name="Drula E."/>
            <person name="Henrissat B."/>
            <person name="Kohler A."/>
            <person name="Grigoriev I.V."/>
            <person name="Martin F.M."/>
            <person name="Hacquard S."/>
        </authorList>
    </citation>
    <scope>NUCLEOTIDE SEQUENCE</scope>
    <source>
        <strain evidence="1">MPI-SDFR-AT-0073</strain>
    </source>
</reference>
<dbReference type="GeneID" id="70128609"/>
<dbReference type="RefSeq" id="XP_045962627.1">
    <property type="nucleotide sequence ID" value="XM_046099717.1"/>
</dbReference>
<dbReference type="Proteomes" id="UP000758603">
    <property type="component" value="Unassembled WGS sequence"/>
</dbReference>
<name>A0A9P8UU45_9PEZI</name>
<organism evidence="1 2">
    <name type="scientific">Truncatella angustata</name>
    <dbReference type="NCBI Taxonomy" id="152316"/>
    <lineage>
        <taxon>Eukaryota</taxon>
        <taxon>Fungi</taxon>
        <taxon>Dikarya</taxon>
        <taxon>Ascomycota</taxon>
        <taxon>Pezizomycotina</taxon>
        <taxon>Sordariomycetes</taxon>
        <taxon>Xylariomycetidae</taxon>
        <taxon>Amphisphaeriales</taxon>
        <taxon>Sporocadaceae</taxon>
        <taxon>Truncatella</taxon>
    </lineage>
</organism>
<gene>
    <name evidence="1" type="ORF">BKA67DRAFT_533546</name>
</gene>
<sequence length="211" mass="24281">MGRISKTRKESISWVPSMRHGPGAPLAGIGHSDRAVKMQERFAIGPLYADHGHPEVRWLCRPPHPRQRDTVAHIVREETRKCRLSVAWIMGGLHSEATTRWVRTETGAVREMADDDEHVTVLEQVAAGWRGEKKPTAVAKRLMSENERTYVGGQPSHIWVWGSYEPISQEWPRKGPVLPVHPFVRKPQYEYLDEQPQQELRSYFYQEATRA</sequence>
<dbReference type="OrthoDB" id="4510787at2759"/>
<dbReference type="AlphaFoldDB" id="A0A9P8UU45"/>
<comment type="caution">
    <text evidence="1">The sequence shown here is derived from an EMBL/GenBank/DDBJ whole genome shotgun (WGS) entry which is preliminary data.</text>
</comment>
<evidence type="ECO:0000313" key="1">
    <source>
        <dbReference type="EMBL" id="KAH6658393.1"/>
    </source>
</evidence>